<dbReference type="OMA" id="YIFEICP"/>
<dbReference type="GO" id="GO:0016757">
    <property type="term" value="F:glycosyltransferase activity"/>
    <property type="evidence" value="ECO:0007669"/>
    <property type="project" value="UniProtKB-KW"/>
</dbReference>
<dbReference type="AlphaFoldDB" id="A0A1Y1JF88"/>
<dbReference type="GO" id="GO:0000506">
    <property type="term" value="C:glycosylphosphatidylinositol-N-acetylglucosaminyltransferase (GPI-GnT) complex"/>
    <property type="evidence" value="ECO:0007669"/>
    <property type="project" value="InterPro"/>
</dbReference>
<feature type="transmembrane region" description="Helical" evidence="3">
    <location>
        <begin position="51"/>
        <end position="72"/>
    </location>
</feature>
<organism evidence="5 6">
    <name type="scientific">Plasmodium gonderi</name>
    <dbReference type="NCBI Taxonomy" id="77519"/>
    <lineage>
        <taxon>Eukaryota</taxon>
        <taxon>Sar</taxon>
        <taxon>Alveolata</taxon>
        <taxon>Apicomplexa</taxon>
        <taxon>Aconoidasida</taxon>
        <taxon>Haemosporida</taxon>
        <taxon>Plasmodiidae</taxon>
        <taxon>Plasmodium</taxon>
        <taxon>Plasmodium (Plasmodium)</taxon>
    </lineage>
</organism>
<feature type="domain" description="Phosphatidylinositol N-acetylglucosaminyltransferase subunit H conserved" evidence="4">
    <location>
        <begin position="80"/>
        <end position="139"/>
    </location>
</feature>
<dbReference type="EMBL" id="BDQF01000010">
    <property type="protein sequence ID" value="GAW81176.1"/>
    <property type="molecule type" value="Genomic_DNA"/>
</dbReference>
<gene>
    <name evidence="5" type="ORF">PGO_093760</name>
</gene>
<protein>
    <submittedName>
        <fullName evidence="5">Phosphatidylinositol N-acetylglucosaminyltransferase subunit H</fullName>
    </submittedName>
</protein>
<dbReference type="Proteomes" id="UP000195521">
    <property type="component" value="Unassembled WGS sequence"/>
</dbReference>
<keyword evidence="6" id="KW-1185">Reference proteome</keyword>
<dbReference type="InterPro" id="IPR044215">
    <property type="entry name" value="PIG-H"/>
</dbReference>
<keyword evidence="5" id="KW-0328">Glycosyltransferase</keyword>
<evidence type="ECO:0000313" key="6">
    <source>
        <dbReference type="Proteomes" id="UP000195521"/>
    </source>
</evidence>
<dbReference type="Pfam" id="PF10181">
    <property type="entry name" value="PIG-H"/>
    <property type="match status" value="1"/>
</dbReference>
<evidence type="ECO:0000256" key="3">
    <source>
        <dbReference type="SAM" id="Phobius"/>
    </source>
</evidence>
<keyword evidence="5" id="KW-0808">Transferase</keyword>
<comment type="similarity">
    <text evidence="2">Belongs to the PIGH family.</text>
</comment>
<proteinExistence type="inferred from homology"/>
<evidence type="ECO:0000313" key="5">
    <source>
        <dbReference type="EMBL" id="GAW81176.1"/>
    </source>
</evidence>
<evidence type="ECO:0000259" key="4">
    <source>
        <dbReference type="Pfam" id="PF10181"/>
    </source>
</evidence>
<evidence type="ECO:0000256" key="2">
    <source>
        <dbReference type="ARBA" id="ARBA00009610"/>
    </source>
</evidence>
<dbReference type="GO" id="GO:0006506">
    <property type="term" value="P:GPI anchor biosynthetic process"/>
    <property type="evidence" value="ECO:0007669"/>
    <property type="project" value="UniProtKB-UniPathway"/>
</dbReference>
<keyword evidence="3" id="KW-1133">Transmembrane helix</keyword>
<name>A0A1Y1JF88_PLAGO</name>
<accession>A0A1Y1JF88</accession>
<dbReference type="InterPro" id="IPR019328">
    <property type="entry name" value="PIGH-H_dom"/>
</dbReference>
<dbReference type="PANTHER" id="PTHR15231">
    <property type="entry name" value="PHOSPHATIDYLINOSITOL N-ACETYLGLUCOSAMINYLTRANSFERASE SUBUNIT H"/>
    <property type="match status" value="1"/>
</dbReference>
<dbReference type="GeneID" id="39747894"/>
<dbReference type="OrthoDB" id="6256716at2759"/>
<keyword evidence="3" id="KW-0472">Membrane</keyword>
<keyword evidence="3" id="KW-0812">Transmembrane</keyword>
<evidence type="ECO:0000256" key="1">
    <source>
        <dbReference type="ARBA" id="ARBA00004687"/>
    </source>
</evidence>
<dbReference type="RefSeq" id="XP_028543765.1">
    <property type="nucleotide sequence ID" value="XM_028687964.1"/>
</dbReference>
<reference evidence="6" key="1">
    <citation type="submission" date="2017-04" db="EMBL/GenBank/DDBJ databases">
        <title>Plasmodium gonderi genome.</title>
        <authorList>
            <person name="Arisue N."/>
            <person name="Honma H."/>
            <person name="Kawai S."/>
            <person name="Tougan T."/>
            <person name="Tanabe K."/>
            <person name="Horii T."/>
        </authorList>
    </citation>
    <scope>NUCLEOTIDE SEQUENCE [LARGE SCALE GENOMIC DNA]</scope>
    <source>
        <strain evidence="6">ATCC 30045</strain>
    </source>
</reference>
<comment type="caution">
    <text evidence="5">The sequence shown here is derived from an EMBL/GenBank/DDBJ whole genome shotgun (WGS) entry which is preliminary data.</text>
</comment>
<feature type="transmembrane region" description="Helical" evidence="3">
    <location>
        <begin position="27"/>
        <end position="45"/>
    </location>
</feature>
<sequence length="252" mass="30043">MKNEIRKIKHDYGIEYISERREKKRDVLLVILTLTVYYLHCLYLGCKKGHVLLNEFQIFLFIFYISFIIIYLNNHHLERLLIVSNIGIQLERNSLFQHQLKFICISDVKNIFINEAIYIFEICPYLCITLRNNKLIVLFDNFNLGMKNLVNIYRDLKRVIVPNGHEKFKSVKALHFQEEEKYGNGEEQNCPAPNYVNSTYNNSSSEEENIFKLLNFNSCENYKMNNKIRESRKIKEFDIYISKKLALDIMNS</sequence>
<dbReference type="UniPathway" id="UPA00196"/>
<comment type="pathway">
    <text evidence="1">Glycolipid biosynthesis; glycosylphosphatidylinositol-anchor biosynthesis.</text>
</comment>
<dbReference type="PANTHER" id="PTHR15231:SF1">
    <property type="entry name" value="PHOSPHATIDYLINOSITOL N-ACETYLGLUCOSAMINYLTRANSFERASE SUBUNIT H"/>
    <property type="match status" value="1"/>
</dbReference>